<dbReference type="PANTHER" id="PTHR43528:SF1">
    <property type="entry name" value="ALPHA-KETOGLUTARATE PERMEASE"/>
    <property type="match status" value="1"/>
</dbReference>
<dbReference type="EMBL" id="CP036164">
    <property type="protein sequence ID" value="QBF45983.1"/>
    <property type="molecule type" value="Genomic_DNA"/>
</dbReference>
<evidence type="ECO:0000256" key="8">
    <source>
        <dbReference type="ARBA" id="ARBA00023136"/>
    </source>
</evidence>
<keyword evidence="7 12" id="KW-1133">Transmembrane helix</keyword>
<organism evidence="14 15">
    <name type="scientific">Janibacter limosus</name>
    <dbReference type="NCBI Taxonomy" id="53458"/>
    <lineage>
        <taxon>Bacteria</taxon>
        <taxon>Bacillati</taxon>
        <taxon>Actinomycetota</taxon>
        <taxon>Actinomycetes</taxon>
        <taxon>Micrococcales</taxon>
        <taxon>Intrasporangiaceae</taxon>
        <taxon>Janibacter</taxon>
    </lineage>
</organism>
<keyword evidence="5 12" id="KW-0812">Transmembrane</keyword>
<feature type="transmembrane region" description="Helical" evidence="12">
    <location>
        <begin position="381"/>
        <end position="399"/>
    </location>
</feature>
<keyword evidence="15" id="KW-1185">Reference proteome</keyword>
<comment type="similarity">
    <text evidence="2">Belongs to the major facilitator superfamily. Metabolite:H+ Symporter (MHS) family (TC 2.A.1.6) family.</text>
</comment>
<dbReference type="GO" id="GO:0015293">
    <property type="term" value="F:symporter activity"/>
    <property type="evidence" value="ECO:0007669"/>
    <property type="project" value="UniProtKB-KW"/>
</dbReference>
<keyword evidence="6" id="KW-0769">Symport</keyword>
<feature type="transmembrane region" description="Helical" evidence="12">
    <location>
        <begin position="102"/>
        <end position="120"/>
    </location>
</feature>
<evidence type="ECO:0000256" key="1">
    <source>
        <dbReference type="ARBA" id="ARBA00004651"/>
    </source>
</evidence>
<dbReference type="InterPro" id="IPR051084">
    <property type="entry name" value="H+-coupled_symporters"/>
</dbReference>
<feature type="transmembrane region" description="Helical" evidence="12">
    <location>
        <begin position="259"/>
        <end position="276"/>
    </location>
</feature>
<proteinExistence type="inferred from homology"/>
<evidence type="ECO:0000256" key="3">
    <source>
        <dbReference type="ARBA" id="ARBA00022448"/>
    </source>
</evidence>
<dbReference type="AlphaFoldDB" id="A0A4P6MX28"/>
<dbReference type="PROSITE" id="PS50850">
    <property type="entry name" value="MFS"/>
    <property type="match status" value="1"/>
</dbReference>
<feature type="transmembrane region" description="Helical" evidence="12">
    <location>
        <begin position="325"/>
        <end position="342"/>
    </location>
</feature>
<evidence type="ECO:0000256" key="6">
    <source>
        <dbReference type="ARBA" id="ARBA00022847"/>
    </source>
</evidence>
<dbReference type="Proteomes" id="UP000290408">
    <property type="component" value="Chromosome"/>
</dbReference>
<dbReference type="OrthoDB" id="8953821at2"/>
<name>A0A4P6MX28_9MICO</name>
<feature type="region of interest" description="Disordered" evidence="11">
    <location>
        <begin position="1"/>
        <end position="23"/>
    </location>
</feature>
<evidence type="ECO:0000256" key="9">
    <source>
        <dbReference type="ARBA" id="ARBA00037295"/>
    </source>
</evidence>
<dbReference type="FunFam" id="1.20.1250.20:FF:000001">
    <property type="entry name" value="Dicarboxylate MFS transporter"/>
    <property type="match status" value="1"/>
</dbReference>
<feature type="transmembrane region" description="Helical" evidence="12">
    <location>
        <begin position="296"/>
        <end position="313"/>
    </location>
</feature>
<comment type="function">
    <text evidence="9">May be a proton symporter involved in the uptake of osmolytes such as proline and glycine betaine.</text>
</comment>
<keyword evidence="3" id="KW-0813">Transport</keyword>
<accession>A0A4P6MX28</accession>
<reference evidence="14 15" key="1">
    <citation type="submission" date="2019-02" db="EMBL/GenBank/DDBJ databases">
        <title>Genomic data mining of an Antarctic deep-sea actinobacterium, Janibacterlimosus P3-3-X1.</title>
        <authorList>
            <person name="Liao L."/>
            <person name="Chen B."/>
        </authorList>
    </citation>
    <scope>NUCLEOTIDE SEQUENCE [LARGE SCALE GENOMIC DNA]</scope>
    <source>
        <strain evidence="14 15">P3-3-X1</strain>
    </source>
</reference>
<sequence length="474" mass="50534">MSTSATSGEPVAESGAGGTAFEDLPPRKTIRKAVAASAMGNATEWYDYGAYAVVATYIGHHFFPGEHETLLTLATLAVSFIARPFGGFFWGPLGDRLGRKGVLAMTIIMMSAATFSIGLLPTAETIGIGAPILLIILRLIQGFSTGGEYGGAATFMAEYAPDKRRGLYGSFLEFGTLGGFALGAGVVLVLQIVLGESAMNDWGWRLPFFIAGPLGGIGLYLRSKLDETPVYNDLEDAGESEESATHGLRDLMVEYWKPMLTMAGLVIPLNVVNYTLLTYMPTYLQTKIGIGENESLVVIIVGELIMMALLPFAGHYSDIIGRRPMWWFSLIGLFVFALPMYFLMGTGFVGAMVGFAVLGLLYIPQLSTISATFPAMFPAHVRFAGFAVTYNVFTAAFGGTAASVNEAAVEGTGFLEFPAAYMMGACVIGMIAMLFVKETAGASLHGKHIPESEPEDYGSEAIAEEAEAMEAAGR</sequence>
<feature type="transmembrane region" description="Helical" evidence="12">
    <location>
        <begin position="70"/>
        <end position="90"/>
    </location>
</feature>
<dbReference type="InterPro" id="IPR005829">
    <property type="entry name" value="Sugar_transporter_CS"/>
</dbReference>
<feature type="transmembrane region" description="Helical" evidence="12">
    <location>
        <begin position="202"/>
        <end position="221"/>
    </location>
</feature>
<dbReference type="GO" id="GO:0005886">
    <property type="term" value="C:plasma membrane"/>
    <property type="evidence" value="ECO:0007669"/>
    <property type="project" value="UniProtKB-SubCell"/>
</dbReference>
<dbReference type="Gene3D" id="1.20.1250.20">
    <property type="entry name" value="MFS general substrate transporter like domains"/>
    <property type="match status" value="2"/>
</dbReference>
<evidence type="ECO:0000256" key="10">
    <source>
        <dbReference type="ARBA" id="ARBA00039918"/>
    </source>
</evidence>
<dbReference type="KEGG" id="jli:EXU32_06800"/>
<dbReference type="STRING" id="1216970.GCA_001570985_00282"/>
<dbReference type="RefSeq" id="WP_130629212.1">
    <property type="nucleotide sequence ID" value="NZ_CP036164.1"/>
</dbReference>
<evidence type="ECO:0000256" key="5">
    <source>
        <dbReference type="ARBA" id="ARBA00022692"/>
    </source>
</evidence>
<evidence type="ECO:0000313" key="14">
    <source>
        <dbReference type="EMBL" id="QBF45983.1"/>
    </source>
</evidence>
<gene>
    <name evidence="14" type="ORF">EXU32_06800</name>
</gene>
<evidence type="ECO:0000256" key="11">
    <source>
        <dbReference type="SAM" id="MobiDB-lite"/>
    </source>
</evidence>
<evidence type="ECO:0000313" key="15">
    <source>
        <dbReference type="Proteomes" id="UP000290408"/>
    </source>
</evidence>
<feature type="transmembrane region" description="Helical" evidence="12">
    <location>
        <begin position="167"/>
        <end position="190"/>
    </location>
</feature>
<evidence type="ECO:0000256" key="12">
    <source>
        <dbReference type="SAM" id="Phobius"/>
    </source>
</evidence>
<dbReference type="Pfam" id="PF07690">
    <property type="entry name" value="MFS_1"/>
    <property type="match status" value="1"/>
</dbReference>
<feature type="domain" description="Major facilitator superfamily (MFS) profile" evidence="13">
    <location>
        <begin position="33"/>
        <end position="441"/>
    </location>
</feature>
<dbReference type="SUPFAM" id="SSF103473">
    <property type="entry name" value="MFS general substrate transporter"/>
    <property type="match status" value="1"/>
</dbReference>
<evidence type="ECO:0000256" key="4">
    <source>
        <dbReference type="ARBA" id="ARBA00022475"/>
    </source>
</evidence>
<evidence type="ECO:0000256" key="7">
    <source>
        <dbReference type="ARBA" id="ARBA00022989"/>
    </source>
</evidence>
<comment type="subcellular location">
    <subcellularLocation>
        <location evidence="1">Cell membrane</location>
        <topology evidence="1">Multi-pass membrane protein</topology>
    </subcellularLocation>
</comment>
<evidence type="ECO:0000256" key="2">
    <source>
        <dbReference type="ARBA" id="ARBA00008240"/>
    </source>
</evidence>
<feature type="transmembrane region" description="Helical" evidence="12">
    <location>
        <begin position="126"/>
        <end position="146"/>
    </location>
</feature>
<feature type="transmembrane region" description="Helical" evidence="12">
    <location>
        <begin position="348"/>
        <end position="369"/>
    </location>
</feature>
<dbReference type="InterPro" id="IPR036259">
    <property type="entry name" value="MFS_trans_sf"/>
</dbReference>
<dbReference type="PANTHER" id="PTHR43528">
    <property type="entry name" value="ALPHA-KETOGLUTARATE PERMEASE"/>
    <property type="match status" value="1"/>
</dbReference>
<dbReference type="PROSITE" id="PS00217">
    <property type="entry name" value="SUGAR_TRANSPORT_2"/>
    <property type="match status" value="1"/>
</dbReference>
<evidence type="ECO:0000259" key="13">
    <source>
        <dbReference type="PROSITE" id="PS50850"/>
    </source>
</evidence>
<keyword evidence="4" id="KW-1003">Cell membrane</keyword>
<dbReference type="InterPro" id="IPR011701">
    <property type="entry name" value="MFS"/>
</dbReference>
<feature type="transmembrane region" description="Helical" evidence="12">
    <location>
        <begin position="419"/>
        <end position="436"/>
    </location>
</feature>
<dbReference type="InterPro" id="IPR020846">
    <property type="entry name" value="MFS_dom"/>
</dbReference>
<protein>
    <recommendedName>
        <fullName evidence="10">Putative proline/betaine transporter</fullName>
    </recommendedName>
</protein>
<keyword evidence="8 12" id="KW-0472">Membrane</keyword>